<gene>
    <name evidence="2" type="ORF">CGS58_11935</name>
</gene>
<dbReference type="GO" id="GO:0016747">
    <property type="term" value="F:acyltransferase activity, transferring groups other than amino-acyl groups"/>
    <property type="evidence" value="ECO:0007669"/>
    <property type="project" value="InterPro"/>
</dbReference>
<dbReference type="CDD" id="cd04301">
    <property type="entry name" value="NAT_SF"/>
    <property type="match status" value="1"/>
</dbReference>
<comment type="caution">
    <text evidence="2">The sequence shown here is derived from an EMBL/GenBank/DDBJ whole genome shotgun (WGS) entry which is preliminary data.</text>
</comment>
<name>A0A2A7AMZ1_9FIRM</name>
<proteinExistence type="predicted"/>
<evidence type="ECO:0000259" key="1">
    <source>
        <dbReference type="PROSITE" id="PS51186"/>
    </source>
</evidence>
<dbReference type="InterPro" id="IPR000182">
    <property type="entry name" value="GNAT_dom"/>
</dbReference>
<dbReference type="PROSITE" id="PS51186">
    <property type="entry name" value="GNAT"/>
    <property type="match status" value="1"/>
</dbReference>
<protein>
    <recommendedName>
        <fullName evidence="1">N-acetyltransferase domain-containing protein</fullName>
    </recommendedName>
</protein>
<dbReference type="AlphaFoldDB" id="A0A2A7AMZ1"/>
<dbReference type="PANTHER" id="PTHR43792:SF1">
    <property type="entry name" value="N-ACETYLTRANSFERASE DOMAIN-CONTAINING PROTEIN"/>
    <property type="match status" value="1"/>
</dbReference>
<dbReference type="Proteomes" id="UP000220005">
    <property type="component" value="Unassembled WGS sequence"/>
</dbReference>
<dbReference type="InterPro" id="IPR051531">
    <property type="entry name" value="N-acetyltransferase"/>
</dbReference>
<feature type="domain" description="N-acetyltransferase" evidence="1">
    <location>
        <begin position="11"/>
        <end position="168"/>
    </location>
</feature>
<dbReference type="InterPro" id="IPR016181">
    <property type="entry name" value="Acyl_CoA_acyltransferase"/>
</dbReference>
<dbReference type="Gene3D" id="3.40.630.30">
    <property type="match status" value="1"/>
</dbReference>
<organism evidence="2 3">
    <name type="scientific">Faecalibacterium prausnitzii</name>
    <dbReference type="NCBI Taxonomy" id="853"/>
    <lineage>
        <taxon>Bacteria</taxon>
        <taxon>Bacillati</taxon>
        <taxon>Bacillota</taxon>
        <taxon>Clostridia</taxon>
        <taxon>Eubacteriales</taxon>
        <taxon>Oscillospiraceae</taxon>
        <taxon>Faecalibacterium</taxon>
    </lineage>
</organism>
<dbReference type="PANTHER" id="PTHR43792">
    <property type="entry name" value="GNAT FAMILY, PUTATIVE (AFU_ORTHOLOGUE AFUA_3G00765)-RELATED-RELATED"/>
    <property type="match status" value="1"/>
</dbReference>
<evidence type="ECO:0000313" key="2">
    <source>
        <dbReference type="EMBL" id="PDX80452.1"/>
    </source>
</evidence>
<dbReference type="RefSeq" id="WP_097840016.1">
    <property type="nucleotide sequence ID" value="NZ_NMTY01000026.1"/>
</dbReference>
<reference evidence="2 3" key="1">
    <citation type="journal article" date="2017" name="Front. Microbiol.">
        <title>New Insights into the Diversity of the Genus Faecalibacterium.</title>
        <authorList>
            <person name="Benevides L."/>
            <person name="Burman S."/>
            <person name="Martin R."/>
            <person name="Robert V."/>
            <person name="Thomas M."/>
            <person name="Miquel S."/>
            <person name="Chain F."/>
            <person name="Sokol H."/>
            <person name="Bermudez-Humaran L.G."/>
            <person name="Morrison M."/>
            <person name="Langella P."/>
            <person name="Azevedo V.A."/>
            <person name="Chatel J.M."/>
            <person name="Soares S."/>
        </authorList>
    </citation>
    <scope>NUCLEOTIDE SEQUENCE [LARGE SCALE GENOMIC DNA]</scope>
    <source>
        <strain evidence="2 3">CNCM I 4575</strain>
    </source>
</reference>
<sequence length="173" mass="19457">MYFTPFETARLRLRPQEAKDAGFALCMWGDPITGKYLTDPALDDIDDLIEYMEMLRRLSDSTDCYYFIAEDKSTHQPIGTCCAVIKDNGHCWDIGYCIHPTCWRKGYAKEMVGAVLEFGARSGVKTFLADVAAVNEGSRGVMCSLGFTPTENGTFRRSGTKTEYKNLTFKKVL</sequence>
<dbReference type="SUPFAM" id="SSF55729">
    <property type="entry name" value="Acyl-CoA N-acyltransferases (Nat)"/>
    <property type="match status" value="1"/>
</dbReference>
<evidence type="ECO:0000313" key="3">
    <source>
        <dbReference type="Proteomes" id="UP000220005"/>
    </source>
</evidence>
<accession>A0A2A7AMZ1</accession>
<dbReference type="Pfam" id="PF13302">
    <property type="entry name" value="Acetyltransf_3"/>
    <property type="match status" value="1"/>
</dbReference>
<dbReference type="EMBL" id="NMTY01000026">
    <property type="protein sequence ID" value="PDX80452.1"/>
    <property type="molecule type" value="Genomic_DNA"/>
</dbReference>